<accession>A0A382A399</accession>
<evidence type="ECO:0000313" key="2">
    <source>
        <dbReference type="EMBL" id="SVA95859.1"/>
    </source>
</evidence>
<protein>
    <submittedName>
        <fullName evidence="2">Uncharacterized protein</fullName>
    </submittedName>
</protein>
<feature type="region of interest" description="Disordered" evidence="1">
    <location>
        <begin position="1"/>
        <end position="45"/>
    </location>
</feature>
<evidence type="ECO:0000256" key="1">
    <source>
        <dbReference type="SAM" id="MobiDB-lite"/>
    </source>
</evidence>
<sequence length="45" mass="4954">MASAPEAWEPESREENGEHPESTTPLNQAAPPEQPENNIAVDRNI</sequence>
<dbReference type="EMBL" id="UINC01023693">
    <property type="protein sequence ID" value="SVA95859.1"/>
    <property type="molecule type" value="Genomic_DNA"/>
</dbReference>
<dbReference type="AlphaFoldDB" id="A0A382A399"/>
<feature type="compositionally biased region" description="Basic and acidic residues" evidence="1">
    <location>
        <begin position="10"/>
        <end position="21"/>
    </location>
</feature>
<gene>
    <name evidence="2" type="ORF">METZ01_LOCUS148713</name>
</gene>
<organism evidence="2">
    <name type="scientific">marine metagenome</name>
    <dbReference type="NCBI Taxonomy" id="408172"/>
    <lineage>
        <taxon>unclassified sequences</taxon>
        <taxon>metagenomes</taxon>
        <taxon>ecological metagenomes</taxon>
    </lineage>
</organism>
<reference evidence="2" key="1">
    <citation type="submission" date="2018-05" db="EMBL/GenBank/DDBJ databases">
        <authorList>
            <person name="Lanie J.A."/>
            <person name="Ng W.-L."/>
            <person name="Kazmierczak K.M."/>
            <person name="Andrzejewski T.M."/>
            <person name="Davidsen T.M."/>
            <person name="Wayne K.J."/>
            <person name="Tettelin H."/>
            <person name="Glass J.I."/>
            <person name="Rusch D."/>
            <person name="Podicherti R."/>
            <person name="Tsui H.-C.T."/>
            <person name="Winkler M.E."/>
        </authorList>
    </citation>
    <scope>NUCLEOTIDE SEQUENCE</scope>
</reference>
<name>A0A382A399_9ZZZZ</name>
<proteinExistence type="predicted"/>